<dbReference type="SUPFAM" id="SSF53448">
    <property type="entry name" value="Nucleotide-diphospho-sugar transferases"/>
    <property type="match status" value="1"/>
</dbReference>
<dbReference type="GO" id="GO:0006493">
    <property type="term" value="P:protein O-linked glycosylation"/>
    <property type="evidence" value="ECO:0007669"/>
    <property type="project" value="TreeGrafter"/>
</dbReference>
<keyword evidence="2" id="KW-0328">Glycosyltransferase</keyword>
<gene>
    <name evidence="5" type="ORF">GP486_001207</name>
</gene>
<evidence type="ECO:0000313" key="6">
    <source>
        <dbReference type="Proteomes" id="UP000750711"/>
    </source>
</evidence>
<organism evidence="5 6">
    <name type="scientific">Trichoglossum hirsutum</name>
    <dbReference type="NCBI Taxonomy" id="265104"/>
    <lineage>
        <taxon>Eukaryota</taxon>
        <taxon>Fungi</taxon>
        <taxon>Dikarya</taxon>
        <taxon>Ascomycota</taxon>
        <taxon>Pezizomycotina</taxon>
        <taxon>Geoglossomycetes</taxon>
        <taxon>Geoglossales</taxon>
        <taxon>Geoglossaceae</taxon>
        <taxon>Trichoglossum</taxon>
    </lineage>
</organism>
<evidence type="ECO:0000256" key="3">
    <source>
        <dbReference type="ARBA" id="ARBA00022679"/>
    </source>
</evidence>
<dbReference type="FunFam" id="3.90.550.10:FF:000051">
    <property type="entry name" value="Alpha-1,2-mannosyltransferase (Ktr4)"/>
    <property type="match status" value="1"/>
</dbReference>
<dbReference type="GO" id="GO:0000032">
    <property type="term" value="P:cell wall mannoprotein biosynthetic process"/>
    <property type="evidence" value="ECO:0007669"/>
    <property type="project" value="TreeGrafter"/>
</dbReference>
<dbReference type="Proteomes" id="UP000750711">
    <property type="component" value="Unassembled WGS sequence"/>
</dbReference>
<keyword evidence="3" id="KW-0808">Transferase</keyword>
<dbReference type="EMBL" id="JAGHQM010000098">
    <property type="protein sequence ID" value="KAH0565408.1"/>
    <property type="molecule type" value="Genomic_DNA"/>
</dbReference>
<evidence type="ECO:0000256" key="1">
    <source>
        <dbReference type="ARBA" id="ARBA00007677"/>
    </source>
</evidence>
<feature type="active site" description="Nucleophile" evidence="4">
    <location>
        <position position="241"/>
    </location>
</feature>
<comment type="caution">
    <text evidence="5">The sequence shown here is derived from an EMBL/GenBank/DDBJ whole genome shotgun (WGS) entry which is preliminary data.</text>
</comment>
<dbReference type="Gene3D" id="3.90.550.10">
    <property type="entry name" value="Spore Coat Polysaccharide Biosynthesis Protein SpsA, Chain A"/>
    <property type="match status" value="1"/>
</dbReference>
<dbReference type="GO" id="GO:0006487">
    <property type="term" value="P:protein N-linked glycosylation"/>
    <property type="evidence" value="ECO:0007669"/>
    <property type="project" value="TreeGrafter"/>
</dbReference>
<dbReference type="PANTHER" id="PTHR31121:SF7">
    <property type="entry name" value="MANNOSYLTRANSFERASE KTR4-RELATED"/>
    <property type="match status" value="1"/>
</dbReference>
<dbReference type="GO" id="GO:0000026">
    <property type="term" value="F:alpha-1,2-mannosyltransferase activity"/>
    <property type="evidence" value="ECO:0007669"/>
    <property type="project" value="TreeGrafter"/>
</dbReference>
<keyword evidence="6" id="KW-1185">Reference proteome</keyword>
<dbReference type="AlphaFoldDB" id="A0A9P8RSU4"/>
<reference evidence="5" key="1">
    <citation type="submission" date="2021-03" db="EMBL/GenBank/DDBJ databases">
        <title>Comparative genomics and phylogenomic investigation of the class Geoglossomycetes provide insights into ecological specialization and systematics.</title>
        <authorList>
            <person name="Melie T."/>
            <person name="Pirro S."/>
            <person name="Miller A.N."/>
            <person name="Quandt A."/>
        </authorList>
    </citation>
    <scope>NUCLEOTIDE SEQUENCE</scope>
    <source>
        <strain evidence="5">CAQ_001_2017</strain>
    </source>
</reference>
<evidence type="ECO:0000256" key="2">
    <source>
        <dbReference type="ARBA" id="ARBA00022676"/>
    </source>
</evidence>
<proteinExistence type="inferred from homology"/>
<dbReference type="Pfam" id="PF01793">
    <property type="entry name" value="Glyco_transf_15"/>
    <property type="match status" value="1"/>
</dbReference>
<dbReference type="PANTHER" id="PTHR31121">
    <property type="entry name" value="ALPHA-1,2 MANNOSYLTRANSFERASE KTR1"/>
    <property type="match status" value="1"/>
</dbReference>
<name>A0A9P8RSU4_9PEZI</name>
<dbReference type="InterPro" id="IPR002685">
    <property type="entry name" value="Glyco_trans_15"/>
</dbReference>
<dbReference type="GO" id="GO:0005794">
    <property type="term" value="C:Golgi apparatus"/>
    <property type="evidence" value="ECO:0007669"/>
    <property type="project" value="TreeGrafter"/>
</dbReference>
<evidence type="ECO:0000313" key="5">
    <source>
        <dbReference type="EMBL" id="KAH0565408.1"/>
    </source>
</evidence>
<dbReference type="GO" id="GO:0016020">
    <property type="term" value="C:membrane"/>
    <property type="evidence" value="ECO:0007669"/>
    <property type="project" value="InterPro"/>
</dbReference>
<dbReference type="PIRSF" id="PIRSF018153">
    <property type="entry name" value="Glyco_trans_15"/>
    <property type="match status" value="1"/>
</dbReference>
<sequence length="364" mass="43450">MDEGSSPRPEPDGLLSRQGEARRVNATILSLVRNSEIDGMVQSMRDLERTWNRKFNYPWTFFNDEPFTEEFKKRTQAETRAECRYEQIPKEHWDTPSWINKDLFDESAKMLDEKKVQYAQLESYHKMCRWNSGMFYKHPALKDMRYYWRVEPKVHFFCDVDYDVFRYMADNNKTYGFVINIFDSPDTIPSLWPETMKFIAAHQEYIHENNALAWLTDADLRPDHNRNAKGYSTCHFWSNFEIADLDFWRSPAYEDYFNHLDRAGGFFYERWGDAPVHSIAVGLFEDASKVHWYAFSAPRLLYLSFHFAKPPNRFRDIGYQHIPYFNCPTSPKCRGCQPGLFTDGDEFLFKEDCRKNWFKFVGMD</sequence>
<accession>A0A9P8RSU4</accession>
<comment type="similarity">
    <text evidence="1">Belongs to the glycosyltransferase 15 family.</text>
</comment>
<protein>
    <submittedName>
        <fullName evidence="5">Uncharacterized protein</fullName>
    </submittedName>
</protein>
<evidence type="ECO:0000256" key="4">
    <source>
        <dbReference type="PIRSR" id="PIRSR018153-1"/>
    </source>
</evidence>
<dbReference type="InterPro" id="IPR029044">
    <property type="entry name" value="Nucleotide-diphossugar_trans"/>
</dbReference>